<organism evidence="1 2">
    <name type="scientific">Bauhinia variegata</name>
    <name type="common">Purple orchid tree</name>
    <name type="synonym">Phanera variegata</name>
    <dbReference type="NCBI Taxonomy" id="167791"/>
    <lineage>
        <taxon>Eukaryota</taxon>
        <taxon>Viridiplantae</taxon>
        <taxon>Streptophyta</taxon>
        <taxon>Embryophyta</taxon>
        <taxon>Tracheophyta</taxon>
        <taxon>Spermatophyta</taxon>
        <taxon>Magnoliopsida</taxon>
        <taxon>eudicotyledons</taxon>
        <taxon>Gunneridae</taxon>
        <taxon>Pentapetalae</taxon>
        <taxon>rosids</taxon>
        <taxon>fabids</taxon>
        <taxon>Fabales</taxon>
        <taxon>Fabaceae</taxon>
        <taxon>Cercidoideae</taxon>
        <taxon>Cercideae</taxon>
        <taxon>Bauhiniinae</taxon>
        <taxon>Bauhinia</taxon>
    </lineage>
</organism>
<evidence type="ECO:0000313" key="2">
    <source>
        <dbReference type="Proteomes" id="UP000828941"/>
    </source>
</evidence>
<name>A0ACB9LQZ2_BAUVA</name>
<sequence length="365" mass="41954">MLPESTALHLRRTLAVALLFATVSLSCLVLFRDVDSSRFLPQFSSAYSLYGFSSIFPLVGNDSTAANNEYPLEKVLKDAAMEDKTVILTTLNEAWATPNSVIDLFLESFRTGEHTSRFLNHLVIIALDQKAFARCQVIHIYCFFLISEGSDFHEEAYFMSPVYLKMMWRRIDFLRSVLEMGYNFVFTDADIMWFRDPFPRFYADADFQIACDYFKGNPDDLANIPNGGFNFAKSSNRSIEFYKFWYSSREKYPGFHDQDVLNFIKDHPFIRNLGLKMKFLDTASFGGLCEPSKDLNEVCTMHANCCFGMDTKINDLRVMLEDWKHYLALPPNLKRLSVVSWRVPQKCSLKALQRHGSPETSVQSG</sequence>
<protein>
    <submittedName>
        <fullName evidence="1">Uncharacterized protein</fullName>
    </submittedName>
</protein>
<evidence type="ECO:0000313" key="1">
    <source>
        <dbReference type="EMBL" id="KAI4313463.1"/>
    </source>
</evidence>
<proteinExistence type="predicted"/>
<gene>
    <name evidence="1" type="ORF">L6164_026444</name>
</gene>
<reference evidence="1 2" key="1">
    <citation type="journal article" date="2022" name="DNA Res.">
        <title>Chromosomal-level genome assembly of the orchid tree Bauhinia variegata (Leguminosae; Cercidoideae) supports the allotetraploid origin hypothesis of Bauhinia.</title>
        <authorList>
            <person name="Zhong Y."/>
            <person name="Chen Y."/>
            <person name="Zheng D."/>
            <person name="Pang J."/>
            <person name="Liu Y."/>
            <person name="Luo S."/>
            <person name="Meng S."/>
            <person name="Qian L."/>
            <person name="Wei D."/>
            <person name="Dai S."/>
            <person name="Zhou R."/>
        </authorList>
    </citation>
    <scope>NUCLEOTIDE SEQUENCE [LARGE SCALE GENOMIC DNA]</scope>
    <source>
        <strain evidence="1">BV-YZ2020</strain>
    </source>
</reference>
<keyword evidence="2" id="KW-1185">Reference proteome</keyword>
<dbReference type="EMBL" id="CM039436">
    <property type="protein sequence ID" value="KAI4313463.1"/>
    <property type="molecule type" value="Genomic_DNA"/>
</dbReference>
<comment type="caution">
    <text evidence="1">The sequence shown here is derived from an EMBL/GenBank/DDBJ whole genome shotgun (WGS) entry which is preliminary data.</text>
</comment>
<accession>A0ACB9LQZ2</accession>
<dbReference type="Proteomes" id="UP000828941">
    <property type="component" value="Chromosome 11"/>
</dbReference>